<name>A0A151WMJ6_9HYME</name>
<organism evidence="6 7">
    <name type="scientific">Mycetomoellerius zeteki</name>
    <dbReference type="NCBI Taxonomy" id="64791"/>
    <lineage>
        <taxon>Eukaryota</taxon>
        <taxon>Metazoa</taxon>
        <taxon>Ecdysozoa</taxon>
        <taxon>Arthropoda</taxon>
        <taxon>Hexapoda</taxon>
        <taxon>Insecta</taxon>
        <taxon>Pterygota</taxon>
        <taxon>Neoptera</taxon>
        <taxon>Endopterygota</taxon>
        <taxon>Hymenoptera</taxon>
        <taxon>Apocrita</taxon>
        <taxon>Aculeata</taxon>
        <taxon>Formicoidea</taxon>
        <taxon>Formicidae</taxon>
        <taxon>Myrmicinae</taxon>
        <taxon>Mycetomoellerius</taxon>
    </lineage>
</organism>
<keyword evidence="3" id="KW-0862">Zinc</keyword>
<dbReference type="Proteomes" id="UP000075809">
    <property type="component" value="Unassembled WGS sequence"/>
</dbReference>
<keyword evidence="7" id="KW-1185">Reference proteome</keyword>
<dbReference type="InterPro" id="IPR006612">
    <property type="entry name" value="THAP_Znf"/>
</dbReference>
<keyword evidence="2" id="KW-0863">Zinc-finger</keyword>
<protein>
    <recommendedName>
        <fullName evidence="5">THAP-type domain-containing protein</fullName>
    </recommendedName>
</protein>
<proteinExistence type="predicted"/>
<dbReference type="EMBL" id="KQ982944">
    <property type="protein sequence ID" value="KYQ49037.1"/>
    <property type="molecule type" value="Genomic_DNA"/>
</dbReference>
<accession>A0A151WMJ6</accession>
<dbReference type="STRING" id="64791.A0A151WMJ6"/>
<evidence type="ECO:0000259" key="5">
    <source>
        <dbReference type="Pfam" id="PF05485"/>
    </source>
</evidence>
<dbReference type="GO" id="GO:0003677">
    <property type="term" value="F:DNA binding"/>
    <property type="evidence" value="ECO:0007669"/>
    <property type="project" value="UniProtKB-KW"/>
</dbReference>
<reference evidence="6 7" key="1">
    <citation type="submission" date="2015-09" db="EMBL/GenBank/DDBJ databases">
        <title>Trachymyrmex zeteki WGS genome.</title>
        <authorList>
            <person name="Nygaard S."/>
            <person name="Hu H."/>
            <person name="Boomsma J."/>
            <person name="Zhang G."/>
        </authorList>
    </citation>
    <scope>NUCLEOTIDE SEQUENCE [LARGE SCALE GENOMIC DNA]</scope>
    <source>
        <strain evidence="6">Tzet28-1</strain>
        <tissue evidence="6">Whole body</tissue>
    </source>
</reference>
<evidence type="ECO:0000256" key="1">
    <source>
        <dbReference type="ARBA" id="ARBA00022723"/>
    </source>
</evidence>
<evidence type="ECO:0000313" key="7">
    <source>
        <dbReference type="Proteomes" id="UP000075809"/>
    </source>
</evidence>
<evidence type="ECO:0000256" key="3">
    <source>
        <dbReference type="ARBA" id="ARBA00022833"/>
    </source>
</evidence>
<dbReference type="Pfam" id="PF05485">
    <property type="entry name" value="THAP"/>
    <property type="match status" value="1"/>
</dbReference>
<dbReference type="GO" id="GO:0008270">
    <property type="term" value="F:zinc ion binding"/>
    <property type="evidence" value="ECO:0007669"/>
    <property type="project" value="UniProtKB-KW"/>
</dbReference>
<gene>
    <name evidence="6" type="ORF">ALC60_12094</name>
</gene>
<evidence type="ECO:0000256" key="2">
    <source>
        <dbReference type="ARBA" id="ARBA00022771"/>
    </source>
</evidence>
<keyword evidence="4" id="KW-0238">DNA-binding</keyword>
<evidence type="ECO:0000313" key="6">
    <source>
        <dbReference type="EMBL" id="KYQ49037.1"/>
    </source>
</evidence>
<sequence length="68" mass="7825">MIKWQEACGTKNVNVKNGRICYSHFDVAAYKEPLWMQFLLGYSLTQKRKLKFDAVPTLNLVSSISDDI</sequence>
<evidence type="ECO:0000256" key="4">
    <source>
        <dbReference type="ARBA" id="ARBA00023125"/>
    </source>
</evidence>
<keyword evidence="1" id="KW-0479">Metal-binding</keyword>
<dbReference type="SUPFAM" id="SSF57716">
    <property type="entry name" value="Glucocorticoid receptor-like (DNA-binding domain)"/>
    <property type="match status" value="1"/>
</dbReference>
<feature type="domain" description="THAP-type" evidence="5">
    <location>
        <begin position="3"/>
        <end position="59"/>
    </location>
</feature>
<dbReference type="AlphaFoldDB" id="A0A151WMJ6"/>